<dbReference type="Proteomes" id="UP000245728">
    <property type="component" value="Chromosome"/>
</dbReference>
<evidence type="ECO:0000313" key="2">
    <source>
        <dbReference type="Proteomes" id="UP000245728"/>
    </source>
</evidence>
<keyword evidence="2" id="KW-1185">Reference proteome</keyword>
<accession>A0A2S2DZ51</accession>
<dbReference type="KEGG" id="salh:HMF8227_00148"/>
<dbReference type="RefSeq" id="WP_109338355.1">
    <property type="nucleotide sequence ID" value="NZ_CP029347.1"/>
</dbReference>
<protein>
    <submittedName>
        <fullName evidence="1">Uncharacterized protein</fullName>
    </submittedName>
</protein>
<dbReference type="EMBL" id="CP029347">
    <property type="protein sequence ID" value="AWL10656.1"/>
    <property type="molecule type" value="Genomic_DNA"/>
</dbReference>
<reference evidence="1 2" key="1">
    <citation type="submission" date="2018-05" db="EMBL/GenBank/DDBJ databases">
        <title>Salinimonas sp. HMF8227 Genome sequencing and assembly.</title>
        <authorList>
            <person name="Kang H."/>
            <person name="Kang J."/>
            <person name="Cha I."/>
            <person name="Kim H."/>
            <person name="Joh K."/>
        </authorList>
    </citation>
    <scope>NUCLEOTIDE SEQUENCE [LARGE SCALE GENOMIC DNA]</scope>
    <source>
        <strain evidence="1 2">HMF8227</strain>
    </source>
</reference>
<proteinExistence type="predicted"/>
<organism evidence="1 2">
    <name type="scientific">Saliniradius amylolyticus</name>
    <dbReference type="NCBI Taxonomy" id="2183582"/>
    <lineage>
        <taxon>Bacteria</taxon>
        <taxon>Pseudomonadati</taxon>
        <taxon>Pseudomonadota</taxon>
        <taxon>Gammaproteobacteria</taxon>
        <taxon>Alteromonadales</taxon>
        <taxon>Alteromonadaceae</taxon>
        <taxon>Saliniradius</taxon>
    </lineage>
</organism>
<dbReference type="SUPFAM" id="SSF53850">
    <property type="entry name" value="Periplasmic binding protein-like II"/>
    <property type="match status" value="1"/>
</dbReference>
<evidence type="ECO:0000313" key="1">
    <source>
        <dbReference type="EMBL" id="AWL10656.1"/>
    </source>
</evidence>
<dbReference type="AlphaFoldDB" id="A0A2S2DZ51"/>
<name>A0A2S2DZ51_9ALTE</name>
<gene>
    <name evidence="1" type="ORF">HMF8227_00148</name>
</gene>
<dbReference type="Gene3D" id="3.40.190.10">
    <property type="entry name" value="Periplasmic binding protein-like II"/>
    <property type="match status" value="2"/>
</dbReference>
<sequence length="248" mass="28146">MLLRVVLAFFLSVWAGALFSQPVKFCYELHAQPPYINDEREVQVGKPGILVKRISAVSEELNIEPLFDRFSWLKCQQLVKQGLADALFVMINTPEREQQFAFPKESYFIRANYPLFVNPTGTNSKLLELSRAQVIRELQENGRYGVGAPLGYIVHGQLADLGLLSGFQYSPSKGLSMVAKGKLDAYVLERRIGMTLVQQLGIQQQVVPTKASLVEANWHVAFNKDFYRQHPALVERFWAEISNEQQTP</sequence>
<dbReference type="OrthoDB" id="6118698at2"/>